<dbReference type="InterPro" id="IPR058017">
    <property type="entry name" value="At3g28540-like_C"/>
</dbReference>
<dbReference type="Pfam" id="PF25568">
    <property type="entry name" value="AAA_lid_At3g28540"/>
    <property type="match status" value="1"/>
</dbReference>
<evidence type="ECO:0000313" key="3">
    <source>
        <dbReference type="EMBL" id="MCI08658.1"/>
    </source>
</evidence>
<dbReference type="PANTHER" id="PTHR23070">
    <property type="entry name" value="BCS1 AAA-TYPE ATPASE"/>
    <property type="match status" value="1"/>
</dbReference>
<evidence type="ECO:0000259" key="2">
    <source>
        <dbReference type="Pfam" id="PF25568"/>
    </source>
</evidence>
<keyword evidence="1" id="KW-0175">Coiled coil</keyword>
<dbReference type="EMBL" id="LXQA010069806">
    <property type="protein sequence ID" value="MCI08658.1"/>
    <property type="molecule type" value="Genomic_DNA"/>
</dbReference>
<keyword evidence="4" id="KW-1185">Reference proteome</keyword>
<accession>A0A392P9C0</accession>
<dbReference type="AlphaFoldDB" id="A0A392P9C0"/>
<reference evidence="3 4" key="1">
    <citation type="journal article" date="2018" name="Front. Plant Sci.">
        <title>Red Clover (Trifolium pratense) and Zigzag Clover (T. medium) - A Picture of Genomic Similarities and Differences.</title>
        <authorList>
            <person name="Dluhosova J."/>
            <person name="Istvanek J."/>
            <person name="Nedelnik J."/>
            <person name="Repkova J."/>
        </authorList>
    </citation>
    <scope>NUCLEOTIDE SEQUENCE [LARGE SCALE GENOMIC DNA]</scope>
    <source>
        <strain evidence="4">cv. 10/8</strain>
        <tissue evidence="3">Leaf</tissue>
    </source>
</reference>
<dbReference type="Gene3D" id="6.10.280.40">
    <property type="match status" value="1"/>
</dbReference>
<organism evidence="3 4">
    <name type="scientific">Trifolium medium</name>
    <dbReference type="NCBI Taxonomy" id="97028"/>
    <lineage>
        <taxon>Eukaryota</taxon>
        <taxon>Viridiplantae</taxon>
        <taxon>Streptophyta</taxon>
        <taxon>Embryophyta</taxon>
        <taxon>Tracheophyta</taxon>
        <taxon>Spermatophyta</taxon>
        <taxon>Magnoliopsida</taxon>
        <taxon>eudicotyledons</taxon>
        <taxon>Gunneridae</taxon>
        <taxon>Pentapetalae</taxon>
        <taxon>rosids</taxon>
        <taxon>fabids</taxon>
        <taxon>Fabales</taxon>
        <taxon>Fabaceae</taxon>
        <taxon>Papilionoideae</taxon>
        <taxon>50 kb inversion clade</taxon>
        <taxon>NPAAA clade</taxon>
        <taxon>Hologalegina</taxon>
        <taxon>IRL clade</taxon>
        <taxon>Trifolieae</taxon>
        <taxon>Trifolium</taxon>
    </lineage>
</organism>
<protein>
    <submittedName>
        <fullName evidence="3">Mitochondrial chaperone BCS1</fullName>
    </submittedName>
</protein>
<feature type="domain" description="AAA+ ATPase At3g28540-like C-terminal" evidence="2">
    <location>
        <begin position="1"/>
        <end position="71"/>
    </location>
</feature>
<proteinExistence type="predicted"/>
<comment type="caution">
    <text evidence="3">The sequence shown here is derived from an EMBL/GenBank/DDBJ whole genome shotgun (WGS) entry which is preliminary data.</text>
</comment>
<sequence length="114" mass="12863">AFKVLAKNYLDIESHDDLFPIVEKLLGETNITPADVAENLMPNSITEDFETCLKNLIHSLQIAKKAAEDEEAKKKAEDEEAQFKVEKDKQELTQQEVKVKANGILEEKVENGVH</sequence>
<dbReference type="Proteomes" id="UP000265520">
    <property type="component" value="Unassembled WGS sequence"/>
</dbReference>
<feature type="coiled-coil region" evidence="1">
    <location>
        <begin position="53"/>
        <end position="93"/>
    </location>
</feature>
<evidence type="ECO:0000256" key="1">
    <source>
        <dbReference type="SAM" id="Coils"/>
    </source>
</evidence>
<evidence type="ECO:0000313" key="4">
    <source>
        <dbReference type="Proteomes" id="UP000265520"/>
    </source>
</evidence>
<name>A0A392P9C0_9FABA</name>
<feature type="non-terminal residue" evidence="3">
    <location>
        <position position="1"/>
    </location>
</feature>
<dbReference type="InterPro" id="IPR050747">
    <property type="entry name" value="Mitochondrial_chaperone_BCS1"/>
</dbReference>